<evidence type="ECO:0000313" key="1">
    <source>
        <dbReference type="EMBL" id="RHY19437.1"/>
    </source>
</evidence>
<dbReference type="AlphaFoldDB" id="A0A397BMU0"/>
<name>A0A397BMU0_APHAT</name>
<evidence type="ECO:0000313" key="3">
    <source>
        <dbReference type="Proteomes" id="UP000265427"/>
    </source>
</evidence>
<comment type="caution">
    <text evidence="1">The sequence shown here is derived from an EMBL/GenBank/DDBJ whole genome shotgun (WGS) entry which is preliminary data.</text>
</comment>
<evidence type="ECO:0000313" key="2">
    <source>
        <dbReference type="EMBL" id="RHY56760.1"/>
    </source>
</evidence>
<dbReference type="Proteomes" id="UP000266643">
    <property type="component" value="Unassembled WGS sequence"/>
</dbReference>
<dbReference type="PANTHER" id="PTHR45023">
    <property type="match status" value="1"/>
</dbReference>
<dbReference type="PANTHER" id="PTHR45023:SF4">
    <property type="entry name" value="GLYCINE-RICH PROTEIN-RELATED"/>
    <property type="match status" value="1"/>
</dbReference>
<dbReference type="EMBL" id="QUSZ01003178">
    <property type="protein sequence ID" value="RHY19437.1"/>
    <property type="molecule type" value="Genomic_DNA"/>
</dbReference>
<proteinExistence type="predicted"/>
<accession>A0A397BMU0</accession>
<dbReference type="EMBL" id="QUTD01006218">
    <property type="protein sequence ID" value="RHY56760.1"/>
    <property type="molecule type" value="Genomic_DNA"/>
</dbReference>
<reference evidence="3 4" key="1">
    <citation type="submission" date="2018-08" db="EMBL/GenBank/DDBJ databases">
        <title>Aphanomyces genome sequencing and annotation.</title>
        <authorList>
            <person name="Minardi D."/>
            <person name="Oidtmann B."/>
            <person name="Van Der Giezen M."/>
            <person name="Studholme D.J."/>
        </authorList>
    </citation>
    <scope>NUCLEOTIDE SEQUENCE [LARGE SCALE GENOMIC DNA]</scope>
    <source>
        <strain evidence="2 4">D2</strain>
        <strain evidence="1 3">Kv</strain>
    </source>
</reference>
<organism evidence="1 3">
    <name type="scientific">Aphanomyces astaci</name>
    <name type="common">Crayfish plague agent</name>
    <dbReference type="NCBI Taxonomy" id="112090"/>
    <lineage>
        <taxon>Eukaryota</taxon>
        <taxon>Sar</taxon>
        <taxon>Stramenopiles</taxon>
        <taxon>Oomycota</taxon>
        <taxon>Saprolegniomycetes</taxon>
        <taxon>Saprolegniales</taxon>
        <taxon>Verrucalvaceae</taxon>
        <taxon>Aphanomyces</taxon>
    </lineage>
</organism>
<dbReference type="VEuPathDB" id="FungiDB:H257_01520"/>
<evidence type="ECO:0000313" key="4">
    <source>
        <dbReference type="Proteomes" id="UP000266643"/>
    </source>
</evidence>
<dbReference type="Proteomes" id="UP000265427">
    <property type="component" value="Unassembled WGS sequence"/>
</dbReference>
<protein>
    <submittedName>
        <fullName evidence="1">Uncharacterized protein</fullName>
    </submittedName>
</protein>
<gene>
    <name evidence="2" type="ORF">DYB30_005461</name>
    <name evidence="1" type="ORF">DYB36_010617</name>
</gene>
<sequence length="229" mass="25619">MGKGIKWTTNEDNQLARSWVCTSEDPIKGADQTTDSFWANVHGNWSSAAGGEARSTQAMKNRWSILNRSTQKFSGYFAQVKGRKESGKTDEDAMQDAHSLHLSLEHEVFQHEGVWRTLSSSPKWRVLPPSKKLAQLAESFDASDEVGDGGPTRPVGCKKAKRKALEETSVDLKLQDLVRVQEDKNRLFADYMLLQMLLNSTSPQDVATLSQLKADYVSKRSRTDQPSTE</sequence>